<evidence type="ECO:0000313" key="1">
    <source>
        <dbReference type="EMBL" id="KAK4349388.1"/>
    </source>
</evidence>
<keyword evidence="2" id="KW-1185">Reference proteome</keyword>
<dbReference type="AlphaFoldDB" id="A0AAE1UY43"/>
<sequence>MVLFTGMMNNIVTFSIPTENIVTGNIKKVVKVTPPGEGRKCNQPFHKRPFSM</sequence>
<proteinExistence type="predicted"/>
<comment type="caution">
    <text evidence="1">The sequence shown here is derived from an EMBL/GenBank/DDBJ whole genome shotgun (WGS) entry which is preliminary data.</text>
</comment>
<evidence type="ECO:0000313" key="2">
    <source>
        <dbReference type="Proteomes" id="UP001291623"/>
    </source>
</evidence>
<dbReference type="Proteomes" id="UP001291623">
    <property type="component" value="Unassembled WGS sequence"/>
</dbReference>
<dbReference type="EMBL" id="JAVYJV010000017">
    <property type="protein sequence ID" value="KAK4349388.1"/>
    <property type="molecule type" value="Genomic_DNA"/>
</dbReference>
<gene>
    <name evidence="1" type="ORF">RND71_032143</name>
</gene>
<reference evidence="1" key="1">
    <citation type="submission" date="2023-12" db="EMBL/GenBank/DDBJ databases">
        <title>Genome assembly of Anisodus tanguticus.</title>
        <authorList>
            <person name="Wang Y.-J."/>
        </authorList>
    </citation>
    <scope>NUCLEOTIDE SEQUENCE</scope>
    <source>
        <strain evidence="1">KB-2021</strain>
        <tissue evidence="1">Leaf</tissue>
    </source>
</reference>
<organism evidence="1 2">
    <name type="scientific">Anisodus tanguticus</name>
    <dbReference type="NCBI Taxonomy" id="243964"/>
    <lineage>
        <taxon>Eukaryota</taxon>
        <taxon>Viridiplantae</taxon>
        <taxon>Streptophyta</taxon>
        <taxon>Embryophyta</taxon>
        <taxon>Tracheophyta</taxon>
        <taxon>Spermatophyta</taxon>
        <taxon>Magnoliopsida</taxon>
        <taxon>eudicotyledons</taxon>
        <taxon>Gunneridae</taxon>
        <taxon>Pentapetalae</taxon>
        <taxon>asterids</taxon>
        <taxon>lamiids</taxon>
        <taxon>Solanales</taxon>
        <taxon>Solanaceae</taxon>
        <taxon>Solanoideae</taxon>
        <taxon>Hyoscyameae</taxon>
        <taxon>Anisodus</taxon>
    </lineage>
</organism>
<accession>A0AAE1UY43</accession>
<name>A0AAE1UY43_9SOLA</name>
<protein>
    <submittedName>
        <fullName evidence="1">Uncharacterized protein</fullName>
    </submittedName>
</protein>